<reference evidence="2" key="1">
    <citation type="submission" date="2020-07" db="EMBL/GenBank/DDBJ databases">
        <title>Huge and variable diversity of episymbiotic CPR bacteria and DPANN archaea in groundwater ecosystems.</title>
        <authorList>
            <person name="He C.Y."/>
            <person name="Keren R."/>
            <person name="Whittaker M."/>
            <person name="Farag I.F."/>
            <person name="Doudna J."/>
            <person name="Cate J.H.D."/>
            <person name="Banfield J.F."/>
        </authorList>
    </citation>
    <scope>NUCLEOTIDE SEQUENCE</scope>
    <source>
        <strain evidence="2">NC_groundwater_1664_Pr3_B-0.1um_52_9</strain>
    </source>
</reference>
<evidence type="ECO:0000313" key="2">
    <source>
        <dbReference type="EMBL" id="MBI5252224.1"/>
    </source>
</evidence>
<keyword evidence="1" id="KW-1133">Transmembrane helix</keyword>
<name>A0A9D6Z5K9_9BACT</name>
<sequence>MKEIVISWFLTPIVAGIVSFVLYKIFFCPENPLSEMTRNTAKELHPTWRS</sequence>
<comment type="caution">
    <text evidence="2">The sequence shown here is derived from an EMBL/GenBank/DDBJ whole genome shotgun (WGS) entry which is preliminary data.</text>
</comment>
<protein>
    <submittedName>
        <fullName evidence="2">Uncharacterized protein</fullName>
    </submittedName>
</protein>
<gene>
    <name evidence="2" type="ORF">HY912_22245</name>
</gene>
<proteinExistence type="predicted"/>
<keyword evidence="1" id="KW-0812">Transmembrane</keyword>
<dbReference type="Proteomes" id="UP000807825">
    <property type="component" value="Unassembled WGS sequence"/>
</dbReference>
<feature type="transmembrane region" description="Helical" evidence="1">
    <location>
        <begin position="6"/>
        <end position="26"/>
    </location>
</feature>
<dbReference type="AlphaFoldDB" id="A0A9D6Z5K9"/>
<evidence type="ECO:0000256" key="1">
    <source>
        <dbReference type="SAM" id="Phobius"/>
    </source>
</evidence>
<organism evidence="2 3">
    <name type="scientific">Desulfomonile tiedjei</name>
    <dbReference type="NCBI Taxonomy" id="2358"/>
    <lineage>
        <taxon>Bacteria</taxon>
        <taxon>Pseudomonadati</taxon>
        <taxon>Thermodesulfobacteriota</taxon>
        <taxon>Desulfomonilia</taxon>
        <taxon>Desulfomonilales</taxon>
        <taxon>Desulfomonilaceae</taxon>
        <taxon>Desulfomonile</taxon>
    </lineage>
</organism>
<accession>A0A9D6Z5K9</accession>
<keyword evidence="1" id="KW-0472">Membrane</keyword>
<evidence type="ECO:0000313" key="3">
    <source>
        <dbReference type="Proteomes" id="UP000807825"/>
    </source>
</evidence>
<dbReference type="EMBL" id="JACRDE010000582">
    <property type="protein sequence ID" value="MBI5252224.1"/>
    <property type="molecule type" value="Genomic_DNA"/>
</dbReference>